<evidence type="ECO:0000256" key="1">
    <source>
        <dbReference type="ARBA" id="ARBA00010716"/>
    </source>
</evidence>
<dbReference type="EMBL" id="JBHUMM010000010">
    <property type="protein sequence ID" value="MFD2671395.1"/>
    <property type="molecule type" value="Genomic_DNA"/>
</dbReference>
<dbReference type="PANTHER" id="PTHR11113">
    <property type="entry name" value="N-ACETYLGLUCOSAMINE-6-PHOSPHATE DEACETYLASE"/>
    <property type="match status" value="1"/>
</dbReference>
<dbReference type="Proteomes" id="UP001597497">
    <property type="component" value="Unassembled WGS sequence"/>
</dbReference>
<evidence type="ECO:0000259" key="5">
    <source>
        <dbReference type="Pfam" id="PF01979"/>
    </source>
</evidence>
<keyword evidence="2" id="KW-0479">Metal-binding</keyword>
<dbReference type="InterPro" id="IPR032466">
    <property type="entry name" value="Metal_Hydrolase"/>
</dbReference>
<name>A0ABW5R8Q1_9BACL</name>
<proteinExistence type="inferred from homology"/>
<evidence type="ECO:0000256" key="4">
    <source>
        <dbReference type="PIRNR" id="PIRNR038994"/>
    </source>
</evidence>
<comment type="caution">
    <text evidence="6">The sequence shown here is derived from an EMBL/GenBank/DDBJ whole genome shotgun (WGS) entry which is preliminary data.</text>
</comment>
<keyword evidence="4" id="KW-0119">Carbohydrate metabolism</keyword>
<dbReference type="Pfam" id="PF01979">
    <property type="entry name" value="Amidohydro_1"/>
    <property type="match status" value="1"/>
</dbReference>
<dbReference type="Gene3D" id="3.20.20.140">
    <property type="entry name" value="Metal-dependent hydrolases"/>
    <property type="match status" value="1"/>
</dbReference>
<dbReference type="PANTHER" id="PTHR11113:SF14">
    <property type="entry name" value="N-ACETYLGLUCOSAMINE-6-PHOSPHATE DEACETYLASE"/>
    <property type="match status" value="1"/>
</dbReference>
<dbReference type="GO" id="GO:0008448">
    <property type="term" value="F:N-acetylglucosamine-6-phosphate deacetylase activity"/>
    <property type="evidence" value="ECO:0007669"/>
    <property type="project" value="UniProtKB-EC"/>
</dbReference>
<dbReference type="EC" id="3.5.1.25" evidence="6"/>
<dbReference type="InterPro" id="IPR003764">
    <property type="entry name" value="GlcNAc_6-P_deAcase"/>
</dbReference>
<evidence type="ECO:0000256" key="3">
    <source>
        <dbReference type="ARBA" id="ARBA00022801"/>
    </source>
</evidence>
<keyword evidence="7" id="KW-1185">Reference proteome</keyword>
<evidence type="ECO:0000313" key="7">
    <source>
        <dbReference type="Proteomes" id="UP001597497"/>
    </source>
</evidence>
<keyword evidence="3 4" id="KW-0378">Hydrolase</keyword>
<feature type="domain" description="Amidohydrolase-related" evidence="5">
    <location>
        <begin position="41"/>
        <end position="381"/>
    </location>
</feature>
<evidence type="ECO:0000256" key="2">
    <source>
        <dbReference type="ARBA" id="ARBA00022723"/>
    </source>
</evidence>
<dbReference type="RefSeq" id="WP_379928854.1">
    <property type="nucleotide sequence ID" value="NZ_JBHUMM010000010.1"/>
</dbReference>
<evidence type="ECO:0000313" key="6">
    <source>
        <dbReference type="EMBL" id="MFD2671395.1"/>
    </source>
</evidence>
<dbReference type="SUPFAM" id="SSF51556">
    <property type="entry name" value="Metallo-dependent hydrolases"/>
    <property type="match status" value="1"/>
</dbReference>
<accession>A0ABW5R8Q1</accession>
<gene>
    <name evidence="6" type="ORF">ACFSUC_07220</name>
</gene>
<reference evidence="7" key="1">
    <citation type="journal article" date="2019" name="Int. J. Syst. Evol. Microbiol.">
        <title>The Global Catalogue of Microorganisms (GCM) 10K type strain sequencing project: providing services to taxonomists for standard genome sequencing and annotation.</title>
        <authorList>
            <consortium name="The Broad Institute Genomics Platform"/>
            <consortium name="The Broad Institute Genome Sequencing Center for Infectious Disease"/>
            <person name="Wu L."/>
            <person name="Ma J."/>
        </authorList>
    </citation>
    <scope>NUCLEOTIDE SEQUENCE [LARGE SCALE GENOMIC DNA]</scope>
    <source>
        <strain evidence="7">KCTC 33676</strain>
    </source>
</reference>
<protein>
    <submittedName>
        <fullName evidence="6">N-acetylglucosamine-6-phosphate deacetylase</fullName>
        <ecNumber evidence="6">3.5.1.25</ecNumber>
    </submittedName>
</protein>
<dbReference type="PIRSF" id="PIRSF038994">
    <property type="entry name" value="NagA"/>
    <property type="match status" value="1"/>
</dbReference>
<organism evidence="6 7">
    <name type="scientific">Marinicrinis sediminis</name>
    <dbReference type="NCBI Taxonomy" id="1652465"/>
    <lineage>
        <taxon>Bacteria</taxon>
        <taxon>Bacillati</taxon>
        <taxon>Bacillota</taxon>
        <taxon>Bacilli</taxon>
        <taxon>Bacillales</taxon>
        <taxon>Paenibacillaceae</taxon>
    </lineage>
</organism>
<sequence>MYSGFNGLHYRTGQSIQLQVDGARWQNVAVTGEPAQPNLPFVAPGLVDLQINGYQGDDFNTLPLQVSTVVRMTRALWSEGVTAYMPTVITHHADAIEQAVSAIASACEQDALVEASIVGIHLEGPFISPEDGPRGAHDRSYIQPPSWKLMNRWQTAAKGRIRLITLSPEWEEAAAFIRTCTVHGIQVSIGHTAATPEQIQQAVQCGAVMSTHLGNGAHLMLPRHPNYLWEQLAQDALWTCCIADGFHLPDSLLKVIMKVKKERAILVSDAVSLCGLAPGRYQTHVGGEVVLTACGRLHLAENPDLLAGSAQMLKWGIEHVTSKGLTTLDEAWDMASLHPARVMKLPGMHGLAAGAAADAVWFVREETGIHIVQTMKSGQIVYQSDRLSI</sequence>
<comment type="similarity">
    <text evidence="1 4">Belongs to the metallo-dependent hydrolases superfamily. NagA family.</text>
</comment>
<dbReference type="InterPro" id="IPR006680">
    <property type="entry name" value="Amidohydro-rel"/>
</dbReference>